<feature type="non-terminal residue" evidence="4">
    <location>
        <position position="1"/>
    </location>
</feature>
<dbReference type="PANTHER" id="PTHR42693:SF53">
    <property type="entry name" value="ENDO-4-O-SULFATASE"/>
    <property type="match status" value="1"/>
</dbReference>
<feature type="non-terminal residue" evidence="4">
    <location>
        <position position="269"/>
    </location>
</feature>
<dbReference type="EMBL" id="BARU01027897">
    <property type="protein sequence ID" value="GAH64397.1"/>
    <property type="molecule type" value="Genomic_DNA"/>
</dbReference>
<accession>X1H4R4</accession>
<feature type="domain" description="Sulfatase N-terminal" evidence="3">
    <location>
        <begin position="7"/>
        <end position="170"/>
    </location>
</feature>
<dbReference type="SUPFAM" id="SSF53649">
    <property type="entry name" value="Alkaline phosphatase-like"/>
    <property type="match status" value="1"/>
</dbReference>
<comment type="caution">
    <text evidence="4">The sequence shown here is derived from an EMBL/GenBank/DDBJ whole genome shotgun (WGS) entry which is preliminary data.</text>
</comment>
<dbReference type="InterPro" id="IPR050738">
    <property type="entry name" value="Sulfatase"/>
</dbReference>
<sequence length="269" mass="30802">DDTYYRNGKPEKLKGYCTDVWFSEAIKFIKANKNRPFFCYLSTNAAHGPFLVPEKYSGFYKEKGVSSPLAEFYGMITNIDENIRSLRGKLDELGLSDNTILIFMTDNGSGPGRRPEYNAGMRGAKGSQYEGGHRVPCFIYWPDGSIAGGWDVNHITAHIDLLPTLINLCGLSNIPDVKFDGMSLVPLLKADKQNWPERTIITDSQRLDHPLKWRRSAVMTDRWRLINGEKLYDIKADPGQKKNIIDKYPQVVKKLRQDYDKWWDDVKIS</sequence>
<evidence type="ECO:0000256" key="1">
    <source>
        <dbReference type="ARBA" id="ARBA00008779"/>
    </source>
</evidence>
<gene>
    <name evidence="4" type="ORF">S03H2_44598</name>
</gene>
<dbReference type="AlphaFoldDB" id="X1H4R4"/>
<reference evidence="4" key="1">
    <citation type="journal article" date="2014" name="Front. Microbiol.">
        <title>High frequency of phylogenetically diverse reductive dehalogenase-homologous genes in deep subseafloor sedimentary metagenomes.</title>
        <authorList>
            <person name="Kawai M."/>
            <person name="Futagami T."/>
            <person name="Toyoda A."/>
            <person name="Takaki Y."/>
            <person name="Nishi S."/>
            <person name="Hori S."/>
            <person name="Arai W."/>
            <person name="Tsubouchi T."/>
            <person name="Morono Y."/>
            <person name="Uchiyama I."/>
            <person name="Ito T."/>
            <person name="Fujiyama A."/>
            <person name="Inagaki F."/>
            <person name="Takami H."/>
        </authorList>
    </citation>
    <scope>NUCLEOTIDE SEQUENCE</scope>
    <source>
        <strain evidence="4">Expedition CK06-06</strain>
    </source>
</reference>
<name>X1H4R4_9ZZZZ</name>
<evidence type="ECO:0000313" key="4">
    <source>
        <dbReference type="EMBL" id="GAH64397.1"/>
    </source>
</evidence>
<dbReference type="Gene3D" id="3.40.720.10">
    <property type="entry name" value="Alkaline Phosphatase, subunit A"/>
    <property type="match status" value="2"/>
</dbReference>
<dbReference type="InterPro" id="IPR000917">
    <property type="entry name" value="Sulfatase_N"/>
</dbReference>
<comment type="similarity">
    <text evidence="1">Belongs to the sulfatase family.</text>
</comment>
<dbReference type="InterPro" id="IPR017850">
    <property type="entry name" value="Alkaline_phosphatase_core_sf"/>
</dbReference>
<dbReference type="GO" id="GO:0004065">
    <property type="term" value="F:arylsulfatase activity"/>
    <property type="evidence" value="ECO:0007669"/>
    <property type="project" value="TreeGrafter"/>
</dbReference>
<dbReference type="PANTHER" id="PTHR42693">
    <property type="entry name" value="ARYLSULFATASE FAMILY MEMBER"/>
    <property type="match status" value="1"/>
</dbReference>
<evidence type="ECO:0000256" key="2">
    <source>
        <dbReference type="ARBA" id="ARBA00022801"/>
    </source>
</evidence>
<proteinExistence type="inferred from homology"/>
<organism evidence="4">
    <name type="scientific">marine sediment metagenome</name>
    <dbReference type="NCBI Taxonomy" id="412755"/>
    <lineage>
        <taxon>unclassified sequences</taxon>
        <taxon>metagenomes</taxon>
        <taxon>ecological metagenomes</taxon>
    </lineage>
</organism>
<protein>
    <recommendedName>
        <fullName evidence="3">Sulfatase N-terminal domain-containing protein</fullName>
    </recommendedName>
</protein>
<dbReference type="Pfam" id="PF00884">
    <property type="entry name" value="Sulfatase"/>
    <property type="match status" value="1"/>
</dbReference>
<evidence type="ECO:0000259" key="3">
    <source>
        <dbReference type="Pfam" id="PF00884"/>
    </source>
</evidence>
<keyword evidence="2" id="KW-0378">Hydrolase</keyword>